<name>A0A368DKW0_9PROT</name>
<comment type="caution">
    <text evidence="2">The sequence shown here is derived from an EMBL/GenBank/DDBJ whole genome shotgun (WGS) entry which is preliminary data.</text>
</comment>
<dbReference type="SUPFAM" id="SSF50090">
    <property type="entry name" value="Electron transport accessory proteins"/>
    <property type="match status" value="1"/>
</dbReference>
<evidence type="ECO:0000313" key="3">
    <source>
        <dbReference type="Proteomes" id="UP000253570"/>
    </source>
</evidence>
<dbReference type="Proteomes" id="UP000253570">
    <property type="component" value="Unassembled WGS sequence"/>
</dbReference>
<accession>A0A368DKW0</accession>
<dbReference type="Gene3D" id="2.30.30.50">
    <property type="match status" value="1"/>
</dbReference>
<protein>
    <submittedName>
        <fullName evidence="2">Nitrile hydratase subunit beta</fullName>
    </submittedName>
</protein>
<sequence>MYRVGESIRVDKRHSTGHCRTPSYIRGKKGVIERICGDFPNPEQIALGIKDPEIITLYRCQFLLEDVFKNYKGSSGDTLELEIYEHWLSSKL</sequence>
<dbReference type="InterPro" id="IPR024690">
    <property type="entry name" value="CN_hydtase_beta_dom_C"/>
</dbReference>
<proteinExistence type="predicted"/>
<dbReference type="Pfam" id="PF02211">
    <property type="entry name" value="NHase_beta_C"/>
    <property type="match status" value="1"/>
</dbReference>
<organism evidence="2 3">
    <name type="scientific">PS1 clade bacterium</name>
    <dbReference type="NCBI Taxonomy" id="2175152"/>
    <lineage>
        <taxon>Bacteria</taxon>
        <taxon>Pseudomonadati</taxon>
        <taxon>Pseudomonadota</taxon>
        <taxon>Alphaproteobacteria</taxon>
        <taxon>PS1 clade</taxon>
    </lineage>
</organism>
<dbReference type="AlphaFoldDB" id="A0A368DKW0"/>
<dbReference type="EMBL" id="QOQD01000014">
    <property type="protein sequence ID" value="RCL72480.1"/>
    <property type="molecule type" value="Genomic_DNA"/>
</dbReference>
<dbReference type="InterPro" id="IPR008990">
    <property type="entry name" value="Elect_transpt_acc-like_dom_sf"/>
</dbReference>
<evidence type="ECO:0000259" key="1">
    <source>
        <dbReference type="Pfam" id="PF02211"/>
    </source>
</evidence>
<feature type="domain" description="Nitrile hydratase beta subunit" evidence="1">
    <location>
        <begin position="2"/>
        <end position="89"/>
    </location>
</feature>
<reference evidence="2 3" key="1">
    <citation type="journal article" date="2018" name="Microbiome">
        <title>Fine metagenomic profile of the Mediterranean stratified and mixed water columns revealed by assembly and recruitment.</title>
        <authorList>
            <person name="Haro-Moreno J.M."/>
            <person name="Lopez-Perez M."/>
            <person name="De La Torre J.R."/>
            <person name="Picazo A."/>
            <person name="Camacho A."/>
            <person name="Rodriguez-Valera F."/>
        </authorList>
    </citation>
    <scope>NUCLEOTIDE SEQUENCE [LARGE SCALE GENOMIC DNA]</scope>
    <source>
        <strain evidence="2">MED-G57</strain>
    </source>
</reference>
<evidence type="ECO:0000313" key="2">
    <source>
        <dbReference type="EMBL" id="RCL72480.1"/>
    </source>
</evidence>
<gene>
    <name evidence="2" type="ORF">DBW71_05485</name>
</gene>